<protein>
    <submittedName>
        <fullName evidence="2">Putative iron-regulated membrane protein</fullName>
    </submittedName>
</protein>
<feature type="transmembrane region" description="Helical" evidence="1">
    <location>
        <begin position="391"/>
        <end position="418"/>
    </location>
</feature>
<dbReference type="Proteomes" id="UP000552700">
    <property type="component" value="Unassembled WGS sequence"/>
</dbReference>
<dbReference type="Pfam" id="PF03929">
    <property type="entry name" value="PepSY_TM"/>
    <property type="match status" value="1"/>
</dbReference>
<dbReference type="InterPro" id="IPR005625">
    <property type="entry name" value="PepSY-ass_TM"/>
</dbReference>
<comment type="caution">
    <text evidence="2">The sequence shown here is derived from an EMBL/GenBank/DDBJ whole genome shotgun (WGS) entry which is preliminary data.</text>
</comment>
<accession>A0A841J129</accession>
<evidence type="ECO:0000313" key="2">
    <source>
        <dbReference type="EMBL" id="MBB6124414.1"/>
    </source>
</evidence>
<gene>
    <name evidence="2" type="ORF">FHS92_002159</name>
</gene>
<feature type="transmembrane region" description="Helical" evidence="1">
    <location>
        <begin position="346"/>
        <end position="370"/>
    </location>
</feature>
<keyword evidence="1" id="KW-1133">Transmembrane helix</keyword>
<sequence length="437" mass="48173">MSEQQSAARTALYRTIWRWHFYAGLFVMPFILILSLTGAFYLFKPQVERWEERAFQGLPVEGAVSPNVQLSAALHAFPGARFHSYRLPERSGDAAMIHLALEDGERMRDVFVSPQGKVLGSLDPETRLMEVDKTIHGSLLWGRTGSWLVELAACWAIVLVLSGLYLWWPRGGGLAGVLWPRLHKGRRQFWRDLHAVTGFWVAGLALVLLTTGLPWAGVWGDAFKWARAETGLLHGKQDWTIGGHAEHDHNAMLAMEAKGVPLTSLGQIVAKAEREHLAFPVVIQAPGAAMAWTVKSDAQNRSLRTTLSYDMTDGRLLAREEFGDRHVIDRAVGYGIAWHEGQLFGWINQLIGVLTAMALITLMISGFVLWRRRKPEGGLGAPPASNVPARIGGVTAILLVLAALMPLLAASLAVLVVLEKVVLPRMPKIAHWLGVPA</sequence>
<reference evidence="2 3" key="1">
    <citation type="submission" date="2020-08" db="EMBL/GenBank/DDBJ databases">
        <title>Genomic Encyclopedia of Type Strains, Phase IV (KMG-IV): sequencing the most valuable type-strain genomes for metagenomic binning, comparative biology and taxonomic classification.</title>
        <authorList>
            <person name="Goeker M."/>
        </authorList>
    </citation>
    <scope>NUCLEOTIDE SEQUENCE [LARGE SCALE GENOMIC DNA]</scope>
    <source>
        <strain evidence="2 3">DSM 102255</strain>
    </source>
</reference>
<dbReference type="AlphaFoldDB" id="A0A841J129"/>
<dbReference type="RefSeq" id="WP_184080481.1">
    <property type="nucleotide sequence ID" value="NZ_JACIJP010000003.1"/>
</dbReference>
<keyword evidence="1" id="KW-0472">Membrane</keyword>
<dbReference type="EMBL" id="JACIJP010000003">
    <property type="protein sequence ID" value="MBB6124414.1"/>
    <property type="molecule type" value="Genomic_DNA"/>
</dbReference>
<feature type="transmembrane region" description="Helical" evidence="1">
    <location>
        <begin position="21"/>
        <end position="43"/>
    </location>
</feature>
<dbReference type="PANTHER" id="PTHR34219">
    <property type="entry name" value="IRON-REGULATED INNER MEMBRANE PROTEIN-RELATED"/>
    <property type="match status" value="1"/>
</dbReference>
<feature type="transmembrane region" description="Helical" evidence="1">
    <location>
        <begin position="147"/>
        <end position="168"/>
    </location>
</feature>
<evidence type="ECO:0000256" key="1">
    <source>
        <dbReference type="SAM" id="Phobius"/>
    </source>
</evidence>
<organism evidence="2 3">
    <name type="scientific">Sphingobium subterraneum</name>
    <dbReference type="NCBI Taxonomy" id="627688"/>
    <lineage>
        <taxon>Bacteria</taxon>
        <taxon>Pseudomonadati</taxon>
        <taxon>Pseudomonadota</taxon>
        <taxon>Alphaproteobacteria</taxon>
        <taxon>Sphingomonadales</taxon>
        <taxon>Sphingomonadaceae</taxon>
        <taxon>Sphingobium</taxon>
    </lineage>
</organism>
<keyword evidence="3" id="KW-1185">Reference proteome</keyword>
<proteinExistence type="predicted"/>
<name>A0A841J129_9SPHN</name>
<feature type="transmembrane region" description="Helical" evidence="1">
    <location>
        <begin position="189"/>
        <end position="209"/>
    </location>
</feature>
<keyword evidence="1" id="KW-0812">Transmembrane</keyword>
<evidence type="ECO:0000313" key="3">
    <source>
        <dbReference type="Proteomes" id="UP000552700"/>
    </source>
</evidence>
<dbReference type="PANTHER" id="PTHR34219:SF1">
    <property type="entry name" value="PEPSY DOMAIN-CONTAINING PROTEIN"/>
    <property type="match status" value="1"/>
</dbReference>